<dbReference type="EMBL" id="WMEX01000010">
    <property type="protein sequence ID" value="MYL28072.1"/>
    <property type="molecule type" value="Genomic_DNA"/>
</dbReference>
<evidence type="ECO:0000256" key="2">
    <source>
        <dbReference type="SAM" id="SignalP"/>
    </source>
</evidence>
<evidence type="ECO:0008006" key="5">
    <source>
        <dbReference type="Google" id="ProtNLM"/>
    </source>
</evidence>
<accession>A0A9X4YDY5</accession>
<gene>
    <name evidence="3" type="ORF">GLW01_14870</name>
</gene>
<evidence type="ECO:0000256" key="1">
    <source>
        <dbReference type="SAM" id="MobiDB-lite"/>
    </source>
</evidence>
<keyword evidence="2" id="KW-0732">Signal</keyword>
<proteinExistence type="predicted"/>
<feature type="chain" id="PRO_5040872817" description="Lipoprotein" evidence="2">
    <location>
        <begin position="23"/>
        <end position="600"/>
    </location>
</feature>
<dbReference type="RefSeq" id="WP_160899588.1">
    <property type="nucleotide sequence ID" value="NZ_WMEX01000010.1"/>
</dbReference>
<name>A0A9X4YDY5_9GAMM</name>
<organism evidence="3 4">
    <name type="scientific">Vreelandella halophila</name>
    <dbReference type="NCBI Taxonomy" id="86177"/>
    <lineage>
        <taxon>Bacteria</taxon>
        <taxon>Pseudomonadati</taxon>
        <taxon>Pseudomonadota</taxon>
        <taxon>Gammaproteobacteria</taxon>
        <taxon>Oceanospirillales</taxon>
        <taxon>Halomonadaceae</taxon>
        <taxon>Vreelandella</taxon>
    </lineage>
</organism>
<protein>
    <recommendedName>
        <fullName evidence="5">Lipoprotein</fullName>
    </recommendedName>
</protein>
<feature type="region of interest" description="Disordered" evidence="1">
    <location>
        <begin position="30"/>
        <end position="63"/>
    </location>
</feature>
<sequence length="600" mass="63673">MPSRRLVPGVLSLCLLSFILTGCSGGSSGGSGIGDQVTLPDSSPIPETPIQEEDDQPPATPGYYSESRFWIQGESTQERGLFAIPKDNNGSDEIDTSLLAELPLQTVPALVDSGARMAPRAIFYRNENGFTRAPTGSANIQQISSQANAAGTCLGGWAYDLEAIDNTSVAYHTQRNGGDCPDRFSVTDWKQVQLDDTASTPPQSFPSGVTVVAGLNKSSDHEPQWLTLESDDTPARYDVSDLSSPGDSINTDKAVTPFTELHLIGRIGTGAAIVAYTGSDTSDADRDYQLAYYDRAANSISNLENSGGPELATLPRIPLADWVAPAADAVFFGIGNALVRADADGYRIIDSVDGPGRPYFVSRSDTHVIWGLLSQRNDSPQREIRVVGVSGTGARTLVRAPYVETRVRGTAEGWFYFTAARGAEPNGQLTDSFAIGYNPSISGDLNAFIIADAQWIGSSIDPTEAVSEEVQPQALASASISKLFYRGGSSGMESLRALAEPGSPVAMEQGNPILPSIDLGALNNWNSGAKGVFMGPGFGRQRLLTSVDAGSDESLAGETELRVGADRDLTNQVHWVDPDKAGSLNPIGNRGPLVRHAPLF</sequence>
<evidence type="ECO:0000313" key="4">
    <source>
        <dbReference type="Proteomes" id="UP000460751"/>
    </source>
</evidence>
<dbReference type="Proteomes" id="UP000460751">
    <property type="component" value="Unassembled WGS sequence"/>
</dbReference>
<keyword evidence="4" id="KW-1185">Reference proteome</keyword>
<dbReference type="AlphaFoldDB" id="A0A9X4YDY5"/>
<evidence type="ECO:0000313" key="3">
    <source>
        <dbReference type="EMBL" id="MYL28072.1"/>
    </source>
</evidence>
<reference evidence="3 4" key="1">
    <citation type="submission" date="2019-11" db="EMBL/GenBank/DDBJ databases">
        <title>Genome sequences of 17 halophilic strains isolated from different environments.</title>
        <authorList>
            <person name="Furrow R.E."/>
        </authorList>
    </citation>
    <scope>NUCLEOTIDE SEQUENCE [LARGE SCALE GENOMIC DNA]</scope>
    <source>
        <strain evidence="3 4">22507_15_FS</strain>
    </source>
</reference>
<dbReference type="PROSITE" id="PS51257">
    <property type="entry name" value="PROKAR_LIPOPROTEIN"/>
    <property type="match status" value="1"/>
</dbReference>
<feature type="signal peptide" evidence="2">
    <location>
        <begin position="1"/>
        <end position="22"/>
    </location>
</feature>
<comment type="caution">
    <text evidence="3">The sequence shown here is derived from an EMBL/GenBank/DDBJ whole genome shotgun (WGS) entry which is preliminary data.</text>
</comment>